<organism evidence="2 3">
    <name type="scientific">Ramlibacter monticola</name>
    <dbReference type="NCBI Taxonomy" id="1926872"/>
    <lineage>
        <taxon>Bacteria</taxon>
        <taxon>Pseudomonadati</taxon>
        <taxon>Pseudomonadota</taxon>
        <taxon>Betaproteobacteria</taxon>
        <taxon>Burkholderiales</taxon>
        <taxon>Comamonadaceae</taxon>
        <taxon>Ramlibacter</taxon>
    </lineage>
</organism>
<feature type="domain" description="Phosphoribosyltransferase" evidence="1">
    <location>
        <begin position="18"/>
        <end position="177"/>
    </location>
</feature>
<keyword evidence="2" id="KW-0328">Glycosyltransferase</keyword>
<dbReference type="Gene3D" id="3.40.50.2020">
    <property type="match status" value="1"/>
</dbReference>
<dbReference type="SUPFAM" id="SSF53271">
    <property type="entry name" value="PRTase-like"/>
    <property type="match status" value="1"/>
</dbReference>
<dbReference type="Proteomes" id="UP000599109">
    <property type="component" value="Unassembled WGS sequence"/>
</dbReference>
<protein>
    <submittedName>
        <fullName evidence="2">Phosphoribosyltransferase</fullName>
    </submittedName>
</protein>
<reference evidence="2 3" key="1">
    <citation type="journal article" date="2017" name="Int. J. Syst. Evol. Microbiol.">
        <title>Ramlibacter monticola sp. nov., isolated from forest soil.</title>
        <authorList>
            <person name="Chaudhary D.K."/>
            <person name="Kim J."/>
        </authorList>
    </citation>
    <scope>NUCLEOTIDE SEQUENCE [LARGE SCALE GENOMIC DNA]</scope>
    <source>
        <strain evidence="2 3">KACC 19175</strain>
    </source>
</reference>
<dbReference type="AlphaFoldDB" id="A0A936YZ29"/>
<dbReference type="Pfam" id="PF00156">
    <property type="entry name" value="Pribosyltran"/>
    <property type="match status" value="1"/>
</dbReference>
<accession>A0A936YZ29</accession>
<gene>
    <name evidence="2" type="ORF">JJ685_08425</name>
</gene>
<dbReference type="InterPro" id="IPR000836">
    <property type="entry name" value="PRTase_dom"/>
</dbReference>
<dbReference type="CDD" id="cd06223">
    <property type="entry name" value="PRTases_typeI"/>
    <property type="match status" value="1"/>
</dbReference>
<proteinExistence type="predicted"/>
<name>A0A936YZ29_9BURK</name>
<dbReference type="GO" id="GO:0016757">
    <property type="term" value="F:glycosyltransferase activity"/>
    <property type="evidence" value="ECO:0007669"/>
    <property type="project" value="UniProtKB-KW"/>
</dbReference>
<evidence type="ECO:0000313" key="3">
    <source>
        <dbReference type="Proteomes" id="UP000599109"/>
    </source>
</evidence>
<keyword evidence="2" id="KW-0808">Transferase</keyword>
<sequence length="210" mass="22421">MFTDRLDAAGRLADALAHWRGSKPLVLAIPRGAVAIGALVARRLEGELDVAMVRKLHAPGAPEFAVGAVDESGWTYVASHAAEVGATASYLDEQKDYQLHELARRRRLYTPGRGPAEVAGRVVIVVDDGLATGATMIAALHAVREHGPKRLVCAVPVASPEAVELVGEYCDEVVCLDAPRRFAAVGQFYASFPQLEDEEVVTLLAQARAT</sequence>
<keyword evidence="3" id="KW-1185">Reference proteome</keyword>
<dbReference type="InterPro" id="IPR029057">
    <property type="entry name" value="PRTase-like"/>
</dbReference>
<comment type="caution">
    <text evidence="2">The sequence shown here is derived from an EMBL/GenBank/DDBJ whole genome shotgun (WGS) entry which is preliminary data.</text>
</comment>
<evidence type="ECO:0000313" key="2">
    <source>
        <dbReference type="EMBL" id="MBL0391161.1"/>
    </source>
</evidence>
<evidence type="ECO:0000259" key="1">
    <source>
        <dbReference type="Pfam" id="PF00156"/>
    </source>
</evidence>
<dbReference type="RefSeq" id="WP_201673813.1">
    <property type="nucleotide sequence ID" value="NZ_JAEQNE010000002.1"/>
</dbReference>
<dbReference type="EMBL" id="JAEQNE010000002">
    <property type="protein sequence ID" value="MBL0391161.1"/>
    <property type="molecule type" value="Genomic_DNA"/>
</dbReference>
<dbReference type="Gene3D" id="3.30.1310.20">
    <property type="entry name" value="PRTase-like"/>
    <property type="match status" value="1"/>
</dbReference>